<comment type="caution">
    <text evidence="10">The sequence shown here is derived from an EMBL/GenBank/DDBJ whole genome shotgun (WGS) entry which is preliminary data.</text>
</comment>
<dbReference type="GO" id="GO:0005886">
    <property type="term" value="C:plasma membrane"/>
    <property type="evidence" value="ECO:0007669"/>
    <property type="project" value="UniProtKB-SubCell"/>
</dbReference>
<evidence type="ECO:0000256" key="1">
    <source>
        <dbReference type="ARBA" id="ARBA00004202"/>
    </source>
</evidence>
<dbReference type="PANTHER" id="PTHR43166:SF9">
    <property type="entry name" value="GLUTAMATE_ASPARTATE IMPORT ATP-BINDING PROTEIN GLTL"/>
    <property type="match status" value="1"/>
</dbReference>
<dbReference type="PROSITE" id="PS50893">
    <property type="entry name" value="ABC_TRANSPORTER_2"/>
    <property type="match status" value="1"/>
</dbReference>
<protein>
    <submittedName>
        <fullName evidence="10">Amino acid ABC transporter ATP-binding protein</fullName>
    </submittedName>
</protein>
<dbReference type="GO" id="GO:0015424">
    <property type="term" value="F:ABC-type amino acid transporter activity"/>
    <property type="evidence" value="ECO:0007669"/>
    <property type="project" value="InterPro"/>
</dbReference>
<proteinExistence type="inferred from homology"/>
<dbReference type="SUPFAM" id="SSF52540">
    <property type="entry name" value="P-loop containing nucleoside triphosphate hydrolases"/>
    <property type="match status" value="1"/>
</dbReference>
<evidence type="ECO:0000313" key="10">
    <source>
        <dbReference type="EMBL" id="MBE5040459.1"/>
    </source>
</evidence>
<dbReference type="PANTHER" id="PTHR43166">
    <property type="entry name" value="AMINO ACID IMPORT ATP-BINDING PROTEIN"/>
    <property type="match status" value="1"/>
</dbReference>
<keyword evidence="8" id="KW-0472">Membrane</keyword>
<comment type="similarity">
    <text evidence="2">Belongs to the ABC transporter superfamily.</text>
</comment>
<keyword evidence="3" id="KW-0813">Transport</keyword>
<organism evidence="10 11">
    <name type="scientific">Ructibacterium gallinarum</name>
    <dbReference type="NCBI Taxonomy" id="2779355"/>
    <lineage>
        <taxon>Bacteria</taxon>
        <taxon>Bacillati</taxon>
        <taxon>Bacillota</taxon>
        <taxon>Clostridia</taxon>
        <taxon>Eubacteriales</taxon>
        <taxon>Oscillospiraceae</taxon>
        <taxon>Ructibacterium</taxon>
    </lineage>
</organism>
<evidence type="ECO:0000313" key="11">
    <source>
        <dbReference type="Proteomes" id="UP000806542"/>
    </source>
</evidence>
<dbReference type="GO" id="GO:0016887">
    <property type="term" value="F:ATP hydrolysis activity"/>
    <property type="evidence" value="ECO:0007669"/>
    <property type="project" value="InterPro"/>
</dbReference>
<dbReference type="InterPro" id="IPR003439">
    <property type="entry name" value="ABC_transporter-like_ATP-bd"/>
</dbReference>
<dbReference type="Pfam" id="PF00005">
    <property type="entry name" value="ABC_tran"/>
    <property type="match status" value="1"/>
</dbReference>
<evidence type="ECO:0000256" key="4">
    <source>
        <dbReference type="ARBA" id="ARBA00022475"/>
    </source>
</evidence>
<dbReference type="InterPro" id="IPR050086">
    <property type="entry name" value="MetN_ABC_transporter-like"/>
</dbReference>
<keyword evidence="7" id="KW-0029">Amino-acid transport</keyword>
<gene>
    <name evidence="10" type="ORF">INF28_08305</name>
</gene>
<dbReference type="CDD" id="cd03262">
    <property type="entry name" value="ABC_HisP_GlnQ"/>
    <property type="match status" value="1"/>
</dbReference>
<keyword evidence="6 10" id="KW-0067">ATP-binding</keyword>
<keyword evidence="4" id="KW-1003">Cell membrane</keyword>
<dbReference type="GO" id="GO:0005524">
    <property type="term" value="F:ATP binding"/>
    <property type="evidence" value="ECO:0007669"/>
    <property type="project" value="UniProtKB-KW"/>
</dbReference>
<dbReference type="AlphaFoldDB" id="A0A9D5M6I4"/>
<evidence type="ECO:0000256" key="6">
    <source>
        <dbReference type="ARBA" id="ARBA00022840"/>
    </source>
</evidence>
<evidence type="ECO:0000259" key="9">
    <source>
        <dbReference type="PROSITE" id="PS50893"/>
    </source>
</evidence>
<dbReference type="FunFam" id="3.40.50.300:FF:000020">
    <property type="entry name" value="Amino acid ABC transporter ATP-binding component"/>
    <property type="match status" value="1"/>
</dbReference>
<reference evidence="10" key="1">
    <citation type="submission" date="2020-10" db="EMBL/GenBank/DDBJ databases">
        <title>ChiBAC.</title>
        <authorList>
            <person name="Zenner C."/>
            <person name="Hitch T.C.A."/>
            <person name="Clavel T."/>
        </authorList>
    </citation>
    <scope>NUCLEOTIDE SEQUENCE</scope>
    <source>
        <strain evidence="10">DSM 107454</strain>
    </source>
</reference>
<dbReference type="Proteomes" id="UP000806542">
    <property type="component" value="Unassembled WGS sequence"/>
</dbReference>
<feature type="domain" description="ABC transporter" evidence="9">
    <location>
        <begin position="2"/>
        <end position="236"/>
    </location>
</feature>
<dbReference type="SMART" id="SM00382">
    <property type="entry name" value="AAA"/>
    <property type="match status" value="1"/>
</dbReference>
<dbReference type="EMBL" id="JADCKB010000016">
    <property type="protein sequence ID" value="MBE5040459.1"/>
    <property type="molecule type" value="Genomic_DNA"/>
</dbReference>
<evidence type="ECO:0000256" key="3">
    <source>
        <dbReference type="ARBA" id="ARBA00022448"/>
    </source>
</evidence>
<dbReference type="RefSeq" id="WP_226393008.1">
    <property type="nucleotide sequence ID" value="NZ_JADCKB010000016.1"/>
</dbReference>
<dbReference type="InterPro" id="IPR003593">
    <property type="entry name" value="AAA+_ATPase"/>
</dbReference>
<sequence>MIYVENLHKYFGDLQVLKGIDQHIARGEKLAVIGPSGSGKSTFLRCLNMLEIPTKGKITVDGEEITQHGIDLNRIRQKMGMVFQQFNLFPHKTVMGNITMAPMTLKKLSKAEAEKKAEELLKRVGLLEKADAYPAQLSGGQKQRIAIARALAMEPEIMLFDEPTSALDPEMVGEVLEVMTDLAKAGMTMVVVTHEMGFAREVANRVLFMDGGHIVEEGTPEEIFEHPQNERTREFLRKVL</sequence>
<dbReference type="InterPro" id="IPR027417">
    <property type="entry name" value="P-loop_NTPase"/>
</dbReference>
<dbReference type="InterPro" id="IPR017871">
    <property type="entry name" value="ABC_transporter-like_CS"/>
</dbReference>
<accession>A0A9D5M6I4</accession>
<evidence type="ECO:0000256" key="2">
    <source>
        <dbReference type="ARBA" id="ARBA00005417"/>
    </source>
</evidence>
<keyword evidence="5" id="KW-0547">Nucleotide-binding</keyword>
<dbReference type="PIRSF" id="PIRSF039085">
    <property type="entry name" value="ABC_ATPase_HisP"/>
    <property type="match status" value="1"/>
</dbReference>
<dbReference type="Gene3D" id="3.40.50.300">
    <property type="entry name" value="P-loop containing nucleotide triphosphate hydrolases"/>
    <property type="match status" value="1"/>
</dbReference>
<evidence type="ECO:0000256" key="7">
    <source>
        <dbReference type="ARBA" id="ARBA00022970"/>
    </source>
</evidence>
<name>A0A9D5M6I4_9FIRM</name>
<dbReference type="InterPro" id="IPR030679">
    <property type="entry name" value="ABC_ATPase_HisP-typ"/>
</dbReference>
<evidence type="ECO:0000256" key="5">
    <source>
        <dbReference type="ARBA" id="ARBA00022741"/>
    </source>
</evidence>
<keyword evidence="11" id="KW-1185">Reference proteome</keyword>
<dbReference type="PROSITE" id="PS00211">
    <property type="entry name" value="ABC_TRANSPORTER_1"/>
    <property type="match status" value="1"/>
</dbReference>
<evidence type="ECO:0000256" key="8">
    <source>
        <dbReference type="ARBA" id="ARBA00023136"/>
    </source>
</evidence>
<comment type="subcellular location">
    <subcellularLocation>
        <location evidence="1">Cell membrane</location>
        <topology evidence="1">Peripheral membrane protein</topology>
    </subcellularLocation>
</comment>